<dbReference type="Pfam" id="PF14295">
    <property type="entry name" value="PAN_4"/>
    <property type="match status" value="2"/>
</dbReference>
<feature type="signal peptide" evidence="2">
    <location>
        <begin position="1"/>
        <end position="16"/>
    </location>
</feature>
<feature type="domain" description="Apple" evidence="3">
    <location>
        <begin position="26"/>
        <end position="103"/>
    </location>
</feature>
<dbReference type="PROSITE" id="PS50948">
    <property type="entry name" value="PAN"/>
    <property type="match status" value="2"/>
</dbReference>
<proteinExistence type="predicted"/>
<reference evidence="4" key="1">
    <citation type="journal article" date="2021" name="Nat. Commun.">
        <title>Genetic determinants of endophytism in the Arabidopsis root mycobiome.</title>
        <authorList>
            <person name="Mesny F."/>
            <person name="Miyauchi S."/>
            <person name="Thiergart T."/>
            <person name="Pickel B."/>
            <person name="Atanasova L."/>
            <person name="Karlsson M."/>
            <person name="Huettel B."/>
            <person name="Barry K.W."/>
            <person name="Haridas S."/>
            <person name="Chen C."/>
            <person name="Bauer D."/>
            <person name="Andreopoulos W."/>
            <person name="Pangilinan J."/>
            <person name="LaButti K."/>
            <person name="Riley R."/>
            <person name="Lipzen A."/>
            <person name="Clum A."/>
            <person name="Drula E."/>
            <person name="Henrissat B."/>
            <person name="Kohler A."/>
            <person name="Grigoriev I.V."/>
            <person name="Martin F.M."/>
            <person name="Hacquard S."/>
        </authorList>
    </citation>
    <scope>NUCLEOTIDE SEQUENCE</scope>
    <source>
        <strain evidence="4">MPI-CAGE-AT-0016</strain>
    </source>
</reference>
<feature type="domain" description="Apple" evidence="3">
    <location>
        <begin position="138"/>
        <end position="213"/>
    </location>
</feature>
<sequence length="271" mass="26800">MKSAAVIVATLASAMASPLAARADQCNKAPPAAANANIKAIATPSAATAQACQAACNANSACKSFVFGLPAAASAPQCLLFNVSGSQVPAQQFAELFVFDKACAAASVPTVAPTHAAPRGTVAQTQQKKQQPRAALSCNATPAGPQTAATPLASPDAANSRACQDACNKNTRCQSFVFGLPAGATKPTCRLFDIAAAQVPALGNNLHVFDKACAASQVPNTTPTQAAPQGTVSGATPATGNNGNAQTGNGNGAQNGQNGNANANKGAAPKF</sequence>
<evidence type="ECO:0000256" key="2">
    <source>
        <dbReference type="SAM" id="SignalP"/>
    </source>
</evidence>
<accession>A0A8K0X975</accession>
<gene>
    <name evidence="4" type="ORF">B0T11DRAFT_344393</name>
</gene>
<evidence type="ECO:0000256" key="1">
    <source>
        <dbReference type="SAM" id="MobiDB-lite"/>
    </source>
</evidence>
<dbReference type="Gene3D" id="3.50.4.10">
    <property type="entry name" value="Hepatocyte Growth Factor"/>
    <property type="match status" value="2"/>
</dbReference>
<evidence type="ECO:0000313" key="4">
    <source>
        <dbReference type="EMBL" id="KAH7374660.1"/>
    </source>
</evidence>
<feature type="region of interest" description="Disordered" evidence="1">
    <location>
        <begin position="115"/>
        <end position="155"/>
    </location>
</feature>
<keyword evidence="5" id="KW-1185">Reference proteome</keyword>
<dbReference type="Proteomes" id="UP000813385">
    <property type="component" value="Unassembled WGS sequence"/>
</dbReference>
<name>A0A8K0X975_9PEZI</name>
<dbReference type="InterPro" id="IPR003609">
    <property type="entry name" value="Pan_app"/>
</dbReference>
<feature type="compositionally biased region" description="Low complexity" evidence="1">
    <location>
        <begin position="234"/>
        <end position="271"/>
    </location>
</feature>
<dbReference type="EMBL" id="JAGPXD010000001">
    <property type="protein sequence ID" value="KAH7374660.1"/>
    <property type="molecule type" value="Genomic_DNA"/>
</dbReference>
<evidence type="ECO:0000313" key="5">
    <source>
        <dbReference type="Proteomes" id="UP000813385"/>
    </source>
</evidence>
<feature type="chain" id="PRO_5035453934" description="Apple domain-containing protein" evidence="2">
    <location>
        <begin position="17"/>
        <end position="271"/>
    </location>
</feature>
<feature type="region of interest" description="Disordered" evidence="1">
    <location>
        <begin position="220"/>
        <end position="271"/>
    </location>
</feature>
<organism evidence="4 5">
    <name type="scientific">Plectosphaerella cucumerina</name>
    <dbReference type="NCBI Taxonomy" id="40658"/>
    <lineage>
        <taxon>Eukaryota</taxon>
        <taxon>Fungi</taxon>
        <taxon>Dikarya</taxon>
        <taxon>Ascomycota</taxon>
        <taxon>Pezizomycotina</taxon>
        <taxon>Sordariomycetes</taxon>
        <taxon>Hypocreomycetidae</taxon>
        <taxon>Glomerellales</taxon>
        <taxon>Plectosphaerellaceae</taxon>
        <taxon>Plectosphaerella</taxon>
    </lineage>
</organism>
<dbReference type="AlphaFoldDB" id="A0A8K0X975"/>
<keyword evidence="2" id="KW-0732">Signal</keyword>
<comment type="caution">
    <text evidence="4">The sequence shown here is derived from an EMBL/GenBank/DDBJ whole genome shotgun (WGS) entry which is preliminary data.</text>
</comment>
<evidence type="ECO:0000259" key="3">
    <source>
        <dbReference type="PROSITE" id="PS50948"/>
    </source>
</evidence>
<feature type="compositionally biased region" description="Polar residues" evidence="1">
    <location>
        <begin position="220"/>
        <end position="233"/>
    </location>
</feature>
<protein>
    <recommendedName>
        <fullName evidence="3">Apple domain-containing protein</fullName>
    </recommendedName>
</protein>
<feature type="compositionally biased region" description="Low complexity" evidence="1">
    <location>
        <begin position="140"/>
        <end position="153"/>
    </location>
</feature>
<dbReference type="OrthoDB" id="3793367at2759"/>